<reference evidence="1" key="1">
    <citation type="journal article" date="2020" name="Stud. Mycol.">
        <title>101 Dothideomycetes genomes: a test case for predicting lifestyles and emergence of pathogens.</title>
        <authorList>
            <person name="Haridas S."/>
            <person name="Albert R."/>
            <person name="Binder M."/>
            <person name="Bloem J."/>
            <person name="Labutti K."/>
            <person name="Salamov A."/>
            <person name="Andreopoulos B."/>
            <person name="Baker S."/>
            <person name="Barry K."/>
            <person name="Bills G."/>
            <person name="Bluhm B."/>
            <person name="Cannon C."/>
            <person name="Castanera R."/>
            <person name="Culley D."/>
            <person name="Daum C."/>
            <person name="Ezra D."/>
            <person name="Gonzalez J."/>
            <person name="Henrissat B."/>
            <person name="Kuo A."/>
            <person name="Liang C."/>
            <person name="Lipzen A."/>
            <person name="Lutzoni F."/>
            <person name="Magnuson J."/>
            <person name="Mondo S."/>
            <person name="Nolan M."/>
            <person name="Ohm R."/>
            <person name="Pangilinan J."/>
            <person name="Park H.-J."/>
            <person name="Ramirez L."/>
            <person name="Alfaro M."/>
            <person name="Sun H."/>
            <person name="Tritt A."/>
            <person name="Yoshinaga Y."/>
            <person name="Zwiers L.-H."/>
            <person name="Turgeon B."/>
            <person name="Goodwin S."/>
            <person name="Spatafora J."/>
            <person name="Crous P."/>
            <person name="Grigoriev I."/>
        </authorList>
    </citation>
    <scope>NUCLEOTIDE SEQUENCE</scope>
    <source>
        <strain evidence="1">ATCC 200398</strain>
    </source>
</reference>
<evidence type="ECO:0000313" key="2">
    <source>
        <dbReference type="Proteomes" id="UP000799755"/>
    </source>
</evidence>
<organism evidence="1 2">
    <name type="scientific">Lindgomyces ingoldianus</name>
    <dbReference type="NCBI Taxonomy" id="673940"/>
    <lineage>
        <taxon>Eukaryota</taxon>
        <taxon>Fungi</taxon>
        <taxon>Dikarya</taxon>
        <taxon>Ascomycota</taxon>
        <taxon>Pezizomycotina</taxon>
        <taxon>Dothideomycetes</taxon>
        <taxon>Pleosporomycetidae</taxon>
        <taxon>Pleosporales</taxon>
        <taxon>Lindgomycetaceae</taxon>
        <taxon>Lindgomyces</taxon>
    </lineage>
</organism>
<sequence>MVPRAPHAHSQPEPGLLESDGFAPTHPKSVPSSSNEADDERSELDTDNMDPQSPSPQYAGEDTRLTSEKELSGFYSYGWAAEVFVVCGIGSFIPVTLEQLARENGVLLSDRITPCKASLHASPRSLAFRAPSADPSQCIVRILGVEVVTSSFALYVFSLSVLIQCLLVLSLSGAADHGRFRKTFLLWFAFIGSTATMLFIAVVPKVYVLGAVLAIIANTCFGASFVLLNSFLPLLVRNHPTIKYAYNSGESSYLDDEDVDRSDESSIIHEAQYSSELVEEDNLMDGAADATTALLPHSRGEADLTVSDPRSRVAPSLELALSTKISSYGIAIGYIAALLVQTISILILIALGSTTFSLRLVLFVIGAWWFIFSIPSAMWLRPRPGPPLHMHATSNLRTCLAYFAYSWKSLGRTVRHARLLKDVLLFLAAWFMISDSIATVSGTAILFAKTTLHMKYEALALINVIVTVSGIIGAVTWARISKYMGLKPSHTILACIVLFEIIPLYGLLGYIPVIQHFGSFGLQQPWEMYPLGAVYGFVLGGLSSYCRSLFGELIPPGFEAAFYALYAITDKGSSVFGPAIVGAITDRYGEIRPAFWFLAVLVGLPFPIMLLVDVERGRTEGIALARELQENVKADEDIEDLREREDER</sequence>
<dbReference type="Proteomes" id="UP000799755">
    <property type="component" value="Unassembled WGS sequence"/>
</dbReference>
<proteinExistence type="predicted"/>
<gene>
    <name evidence="1" type="ORF">BDR25DRAFT_306010</name>
</gene>
<evidence type="ECO:0000313" key="1">
    <source>
        <dbReference type="EMBL" id="KAF2466814.1"/>
    </source>
</evidence>
<comment type="caution">
    <text evidence="1">The sequence shown here is derived from an EMBL/GenBank/DDBJ whole genome shotgun (WGS) entry which is preliminary data.</text>
</comment>
<accession>A0ACB6QIG6</accession>
<protein>
    <submittedName>
        <fullName evidence="1">MFS general substrate transporter</fullName>
    </submittedName>
</protein>
<keyword evidence="2" id="KW-1185">Reference proteome</keyword>
<name>A0ACB6QIG6_9PLEO</name>
<dbReference type="EMBL" id="MU003523">
    <property type="protein sequence ID" value="KAF2466814.1"/>
    <property type="molecule type" value="Genomic_DNA"/>
</dbReference>